<dbReference type="InterPro" id="IPR032675">
    <property type="entry name" value="LRR_dom_sf"/>
</dbReference>
<dbReference type="InterPro" id="IPR006566">
    <property type="entry name" value="FBD"/>
</dbReference>
<reference evidence="3" key="1">
    <citation type="submission" date="2023-03" db="EMBL/GenBank/DDBJ databases">
        <authorList>
            <person name="Julca I."/>
        </authorList>
    </citation>
    <scope>NUCLEOTIDE SEQUENCE</scope>
</reference>
<sequence length="471" mass="53816">MDQAMIKVVKTIVKTDVHEVDRISELPDSLLCHILSFLPTKDSAATSILSTRWKCLFAFVPDIDLSYTHHNPFDHQLLFGFINLCSRMILLRKGISVRKFKLFLWGPYSKRLDVTLKSFISGALLCQIQEFDIQLSQKNGGCKFDYPPEILSCQTLVILKLSWGFRTNLGLPKAVCLPNLKVLHLNVWHLMDGCSIQRLIKGCPLLEELLILVRPSNHVDIGGEKKVDVVDFSCPHMKRLIFETFEDGNNANFIVASDCLESLDCRLDGIWKVIINAPNIKCLHIYGPLHRLNFVGNLNSLIAIEITLESYRIPSAEDVIKFFHQALHGSSHLLPTFKNLIRLELKRHQTYDIHAFEALPLVLEKTPNLEVLVFDNVIWTDEEDEEEIESPLGAIFPSVLIENLKEIDMKYFINVEDDFKLIEHILQNAKSLTKLTIGAVPEPAVCTRIMSFRKCSEECQIVFDDQKYKES</sequence>
<gene>
    <name evidence="3" type="ORF">OLC1_LOCUS21696</name>
</gene>
<feature type="domain" description="F-box" evidence="1">
    <location>
        <begin position="26"/>
        <end position="65"/>
    </location>
</feature>
<evidence type="ECO:0000313" key="3">
    <source>
        <dbReference type="EMBL" id="CAI9115112.1"/>
    </source>
</evidence>
<dbReference type="InterPro" id="IPR050232">
    <property type="entry name" value="FBL13/AtMIF1-like"/>
</dbReference>
<dbReference type="CDD" id="cd22160">
    <property type="entry name" value="F-box_AtFBL13-like"/>
    <property type="match status" value="1"/>
</dbReference>
<dbReference type="SUPFAM" id="SSF81383">
    <property type="entry name" value="F-box domain"/>
    <property type="match status" value="1"/>
</dbReference>
<evidence type="ECO:0000313" key="4">
    <source>
        <dbReference type="Proteomes" id="UP001161247"/>
    </source>
</evidence>
<dbReference type="InterPro" id="IPR036047">
    <property type="entry name" value="F-box-like_dom_sf"/>
</dbReference>
<dbReference type="PANTHER" id="PTHR31900">
    <property type="entry name" value="F-BOX/RNI SUPERFAMILY PROTEIN-RELATED"/>
    <property type="match status" value="1"/>
</dbReference>
<dbReference type="Gene3D" id="3.80.10.10">
    <property type="entry name" value="Ribonuclease Inhibitor"/>
    <property type="match status" value="1"/>
</dbReference>
<accession>A0AAV1E6C7</accession>
<protein>
    <submittedName>
        <fullName evidence="3">OLC1v1015948C1</fullName>
    </submittedName>
</protein>
<dbReference type="Pfam" id="PF24758">
    <property type="entry name" value="LRR_At5g56370"/>
    <property type="match status" value="1"/>
</dbReference>
<keyword evidence="4" id="KW-1185">Reference proteome</keyword>
<organism evidence="3 4">
    <name type="scientific">Oldenlandia corymbosa var. corymbosa</name>
    <dbReference type="NCBI Taxonomy" id="529605"/>
    <lineage>
        <taxon>Eukaryota</taxon>
        <taxon>Viridiplantae</taxon>
        <taxon>Streptophyta</taxon>
        <taxon>Embryophyta</taxon>
        <taxon>Tracheophyta</taxon>
        <taxon>Spermatophyta</taxon>
        <taxon>Magnoliopsida</taxon>
        <taxon>eudicotyledons</taxon>
        <taxon>Gunneridae</taxon>
        <taxon>Pentapetalae</taxon>
        <taxon>asterids</taxon>
        <taxon>lamiids</taxon>
        <taxon>Gentianales</taxon>
        <taxon>Rubiaceae</taxon>
        <taxon>Rubioideae</taxon>
        <taxon>Spermacoceae</taxon>
        <taxon>Hedyotis-Oldenlandia complex</taxon>
        <taxon>Oldenlandia</taxon>
    </lineage>
</organism>
<dbReference type="InterPro" id="IPR053781">
    <property type="entry name" value="F-box_AtFBL13-like"/>
</dbReference>
<dbReference type="SUPFAM" id="SSF52047">
    <property type="entry name" value="RNI-like"/>
    <property type="match status" value="1"/>
</dbReference>
<dbReference type="EMBL" id="OX459125">
    <property type="protein sequence ID" value="CAI9115112.1"/>
    <property type="molecule type" value="Genomic_DNA"/>
</dbReference>
<feature type="domain" description="FBD" evidence="2">
    <location>
        <begin position="398"/>
        <end position="464"/>
    </location>
</feature>
<dbReference type="SMART" id="SM00256">
    <property type="entry name" value="FBOX"/>
    <property type="match status" value="1"/>
</dbReference>
<dbReference type="SMART" id="SM00579">
    <property type="entry name" value="FBD"/>
    <property type="match status" value="1"/>
</dbReference>
<evidence type="ECO:0000259" key="1">
    <source>
        <dbReference type="SMART" id="SM00256"/>
    </source>
</evidence>
<proteinExistence type="predicted"/>
<dbReference type="Gene3D" id="1.20.1280.50">
    <property type="match status" value="1"/>
</dbReference>
<dbReference type="InterPro" id="IPR055411">
    <property type="entry name" value="LRR_FXL15/At3g58940/PEG3-like"/>
</dbReference>
<dbReference type="AlphaFoldDB" id="A0AAV1E6C7"/>
<name>A0AAV1E6C7_OLDCO</name>
<dbReference type="InterPro" id="IPR001810">
    <property type="entry name" value="F-box_dom"/>
</dbReference>
<dbReference type="Proteomes" id="UP001161247">
    <property type="component" value="Chromosome 8"/>
</dbReference>
<evidence type="ECO:0000259" key="2">
    <source>
        <dbReference type="SMART" id="SM00579"/>
    </source>
</evidence>
<dbReference type="Pfam" id="PF00646">
    <property type="entry name" value="F-box"/>
    <property type="match status" value="1"/>
</dbReference>
<dbReference type="PANTHER" id="PTHR31900:SF30">
    <property type="entry name" value="SUPERFAMILY PROTEIN, PUTATIVE-RELATED"/>
    <property type="match status" value="1"/>
</dbReference>